<evidence type="ECO:0000313" key="2">
    <source>
        <dbReference type="EMBL" id="KJA20669.1"/>
    </source>
</evidence>
<dbReference type="AlphaFoldDB" id="A0A0D2NPF5"/>
<keyword evidence="3" id="KW-1185">Reference proteome</keyword>
<dbReference type="Proteomes" id="UP000054270">
    <property type="component" value="Unassembled WGS sequence"/>
</dbReference>
<accession>A0A0D2NPF5</accession>
<sequence length="161" mass="18274">MTLHAQTGGYPTVDNDILGSRKGQAMAPAKCRRFVGGESTGNSENVQRRRKCPSIYGQEGPQSLAKNDRHTEIRLGHITYLCRTCNNNRPVRHRRGPDGSRNRADSAHDDRAAELWVRLSENLTHRARIPQIRRARCMEESRPTRTAYIHTLPVSENPTYT</sequence>
<feature type="region of interest" description="Disordered" evidence="1">
    <location>
        <begin position="87"/>
        <end position="109"/>
    </location>
</feature>
<organism evidence="2 3">
    <name type="scientific">Hypholoma sublateritium (strain FD-334 SS-4)</name>
    <dbReference type="NCBI Taxonomy" id="945553"/>
    <lineage>
        <taxon>Eukaryota</taxon>
        <taxon>Fungi</taxon>
        <taxon>Dikarya</taxon>
        <taxon>Basidiomycota</taxon>
        <taxon>Agaricomycotina</taxon>
        <taxon>Agaricomycetes</taxon>
        <taxon>Agaricomycetidae</taxon>
        <taxon>Agaricales</taxon>
        <taxon>Agaricineae</taxon>
        <taxon>Strophariaceae</taxon>
        <taxon>Hypholoma</taxon>
    </lineage>
</organism>
<name>A0A0D2NPF5_HYPSF</name>
<feature type="region of interest" description="Disordered" evidence="1">
    <location>
        <begin position="34"/>
        <end position="65"/>
    </location>
</feature>
<feature type="compositionally biased region" description="Basic and acidic residues" evidence="1">
    <location>
        <begin position="96"/>
        <end position="109"/>
    </location>
</feature>
<protein>
    <submittedName>
        <fullName evidence="2">Uncharacterized protein</fullName>
    </submittedName>
</protein>
<evidence type="ECO:0000313" key="3">
    <source>
        <dbReference type="Proteomes" id="UP000054270"/>
    </source>
</evidence>
<gene>
    <name evidence="2" type="ORF">HYPSUDRAFT_783913</name>
</gene>
<proteinExistence type="predicted"/>
<dbReference type="EMBL" id="KN817565">
    <property type="protein sequence ID" value="KJA20669.1"/>
    <property type="molecule type" value="Genomic_DNA"/>
</dbReference>
<evidence type="ECO:0000256" key="1">
    <source>
        <dbReference type="SAM" id="MobiDB-lite"/>
    </source>
</evidence>
<reference evidence="3" key="1">
    <citation type="submission" date="2014-04" db="EMBL/GenBank/DDBJ databases">
        <title>Evolutionary Origins and Diversification of the Mycorrhizal Mutualists.</title>
        <authorList>
            <consortium name="DOE Joint Genome Institute"/>
            <consortium name="Mycorrhizal Genomics Consortium"/>
            <person name="Kohler A."/>
            <person name="Kuo A."/>
            <person name="Nagy L.G."/>
            <person name="Floudas D."/>
            <person name="Copeland A."/>
            <person name="Barry K.W."/>
            <person name="Cichocki N."/>
            <person name="Veneault-Fourrey C."/>
            <person name="LaButti K."/>
            <person name="Lindquist E.A."/>
            <person name="Lipzen A."/>
            <person name="Lundell T."/>
            <person name="Morin E."/>
            <person name="Murat C."/>
            <person name="Riley R."/>
            <person name="Ohm R."/>
            <person name="Sun H."/>
            <person name="Tunlid A."/>
            <person name="Henrissat B."/>
            <person name="Grigoriev I.V."/>
            <person name="Hibbett D.S."/>
            <person name="Martin F."/>
        </authorList>
    </citation>
    <scope>NUCLEOTIDE SEQUENCE [LARGE SCALE GENOMIC DNA]</scope>
    <source>
        <strain evidence="3">FD-334 SS-4</strain>
    </source>
</reference>